<gene>
    <name evidence="2" type="ORF">PGLA1383_LOCUS14690</name>
</gene>
<dbReference type="Proteomes" id="UP000654075">
    <property type="component" value="Unassembled WGS sequence"/>
</dbReference>
<feature type="region of interest" description="Disordered" evidence="1">
    <location>
        <begin position="40"/>
        <end position="167"/>
    </location>
</feature>
<feature type="compositionally biased region" description="Polar residues" evidence="1">
    <location>
        <begin position="70"/>
        <end position="87"/>
    </location>
</feature>
<evidence type="ECO:0000313" key="2">
    <source>
        <dbReference type="EMBL" id="CAE8596224.1"/>
    </source>
</evidence>
<proteinExistence type="predicted"/>
<comment type="caution">
    <text evidence="2">The sequence shown here is derived from an EMBL/GenBank/DDBJ whole genome shotgun (WGS) entry which is preliminary data.</text>
</comment>
<feature type="compositionally biased region" description="Basic and acidic residues" evidence="1">
    <location>
        <begin position="158"/>
        <end position="167"/>
    </location>
</feature>
<organism evidence="2 3">
    <name type="scientific">Polarella glacialis</name>
    <name type="common">Dinoflagellate</name>
    <dbReference type="NCBI Taxonomy" id="89957"/>
    <lineage>
        <taxon>Eukaryota</taxon>
        <taxon>Sar</taxon>
        <taxon>Alveolata</taxon>
        <taxon>Dinophyceae</taxon>
        <taxon>Suessiales</taxon>
        <taxon>Suessiaceae</taxon>
        <taxon>Polarella</taxon>
    </lineage>
</organism>
<dbReference type="AlphaFoldDB" id="A0A813E561"/>
<feature type="compositionally biased region" description="Acidic residues" evidence="1">
    <location>
        <begin position="55"/>
        <end position="66"/>
    </location>
</feature>
<accession>A0A813E561</accession>
<evidence type="ECO:0000313" key="3">
    <source>
        <dbReference type="Proteomes" id="UP000654075"/>
    </source>
</evidence>
<protein>
    <submittedName>
        <fullName evidence="2">Uncharacterized protein</fullName>
    </submittedName>
</protein>
<feature type="compositionally biased region" description="Basic and acidic residues" evidence="1">
    <location>
        <begin position="121"/>
        <end position="149"/>
    </location>
</feature>
<sequence>MSLLAAPVTMGAPIPAKRTAAQRDRWRKRLRWFLRGLSCATGAPGLSQQQKIPEDGDQAEIEEDEETKTHSTAVIQNSPVPTASSGQDKLDKPVPTAHGGQDNVVEREPAACSGQTLTDRTATEKKVRQDAREKVQKLKPKNREPDKMQQHQPLCEPRQTRTPEEDSEKILAHKNKKVPKSQSGVVEVHPLDYLDFTDIEELGLTCQAWHTSELIFEYLRRWTSHHYSADEDFDDLITSLDKVADSYCA</sequence>
<reference evidence="2" key="1">
    <citation type="submission" date="2021-02" db="EMBL/GenBank/DDBJ databases">
        <authorList>
            <person name="Dougan E. K."/>
            <person name="Rhodes N."/>
            <person name="Thang M."/>
            <person name="Chan C."/>
        </authorList>
    </citation>
    <scope>NUCLEOTIDE SEQUENCE</scope>
</reference>
<evidence type="ECO:0000256" key="1">
    <source>
        <dbReference type="SAM" id="MobiDB-lite"/>
    </source>
</evidence>
<keyword evidence="3" id="KW-1185">Reference proteome</keyword>
<dbReference type="EMBL" id="CAJNNV010008424">
    <property type="protein sequence ID" value="CAE8596224.1"/>
    <property type="molecule type" value="Genomic_DNA"/>
</dbReference>
<name>A0A813E561_POLGL</name>
<feature type="region of interest" description="Disordered" evidence="1">
    <location>
        <begin position="1"/>
        <end position="23"/>
    </location>
</feature>